<feature type="domain" description="Glycosyltransferase subfamily 4-like N-terminal" evidence="5">
    <location>
        <begin position="58"/>
        <end position="208"/>
    </location>
</feature>
<dbReference type="PANTHER" id="PTHR12526:SF572">
    <property type="entry name" value="BLL5144 PROTEIN"/>
    <property type="match status" value="1"/>
</dbReference>
<accession>A0A1I5DI15</accession>
<dbReference type="PANTHER" id="PTHR12526">
    <property type="entry name" value="GLYCOSYLTRANSFERASE"/>
    <property type="match status" value="1"/>
</dbReference>
<feature type="domain" description="Glycosyl transferase family 1" evidence="4">
    <location>
        <begin position="238"/>
        <end position="381"/>
    </location>
</feature>
<name>A0A1I5DI15_9ACTN</name>
<dbReference type="Pfam" id="PF13579">
    <property type="entry name" value="Glyco_trans_4_4"/>
    <property type="match status" value="1"/>
</dbReference>
<dbReference type="Gene3D" id="3.40.50.2000">
    <property type="entry name" value="Glycogen Phosphorylase B"/>
    <property type="match status" value="2"/>
</dbReference>
<proteinExistence type="predicted"/>
<feature type="region of interest" description="Disordered" evidence="3">
    <location>
        <begin position="409"/>
        <end position="458"/>
    </location>
</feature>
<feature type="compositionally biased region" description="Basic residues" evidence="3">
    <location>
        <begin position="1"/>
        <end position="13"/>
    </location>
</feature>
<protein>
    <submittedName>
        <fullName evidence="6">Glycosyltransferase involved in cell wall bisynthesis</fullName>
    </submittedName>
</protein>
<dbReference type="GO" id="GO:0016757">
    <property type="term" value="F:glycosyltransferase activity"/>
    <property type="evidence" value="ECO:0007669"/>
    <property type="project" value="UniProtKB-KW"/>
</dbReference>
<feature type="region of interest" description="Disordered" evidence="3">
    <location>
        <begin position="1"/>
        <end position="40"/>
    </location>
</feature>
<sequence length="458" mass="49804">MTRPRRSIGRHRIERGPAGGPRDRTPRPHPIPQQPEDGPLDHVSIALVGTRGVPARYGGFETAVEEVGRRLAERGHRVVVYCRTVPGAGEAPPAEHLGMELVHLPAARRRSLETLSHTALSVRHLLTHRTDAAIVFNSANAPLLPALRAARIPVATHVDGLEWKRAKWGPAGRRYYRVAEALAVRWSDVLIADAEGIAEYYREAFAAPTTLLTYGAPLIAPGSHRLAELGLEPGGYHLAVARFEPENHVDVVVEGYTASEATKPLVVVGSAPYADDYTRRVHALADERVRFLGGVWDQELLDQLYANCATYLHGHSVGGTNPSLLRAIGAGAAVTAFDVDFNREVVRDSGRFFRTPQDVAREIAAVEADPEGTRRAGRRARLLAARYDWDEVAGGYEELALRLAARDVPRRRPSGRRRPTAADAPLAPRPQPAPPADNVVPLPTAGSAPWAHLPAGQQ</sequence>
<evidence type="ECO:0000256" key="3">
    <source>
        <dbReference type="SAM" id="MobiDB-lite"/>
    </source>
</evidence>
<gene>
    <name evidence="6" type="ORF">SAMN05660359_00774</name>
</gene>
<dbReference type="Proteomes" id="UP000183642">
    <property type="component" value="Unassembled WGS sequence"/>
</dbReference>
<keyword evidence="7" id="KW-1185">Reference proteome</keyword>
<dbReference type="AlphaFoldDB" id="A0A1I5DI15"/>
<evidence type="ECO:0000256" key="2">
    <source>
        <dbReference type="ARBA" id="ARBA00022679"/>
    </source>
</evidence>
<evidence type="ECO:0000256" key="1">
    <source>
        <dbReference type="ARBA" id="ARBA00022676"/>
    </source>
</evidence>
<evidence type="ECO:0000259" key="5">
    <source>
        <dbReference type="Pfam" id="PF13579"/>
    </source>
</evidence>
<evidence type="ECO:0000259" key="4">
    <source>
        <dbReference type="Pfam" id="PF00534"/>
    </source>
</evidence>
<keyword evidence="1" id="KW-0328">Glycosyltransferase</keyword>
<keyword evidence="2 6" id="KW-0808">Transferase</keyword>
<dbReference type="SUPFAM" id="SSF53756">
    <property type="entry name" value="UDP-Glycosyltransferase/glycogen phosphorylase"/>
    <property type="match status" value="1"/>
</dbReference>
<organism evidence="6 7">
    <name type="scientific">Geodermatophilus obscurus</name>
    <dbReference type="NCBI Taxonomy" id="1861"/>
    <lineage>
        <taxon>Bacteria</taxon>
        <taxon>Bacillati</taxon>
        <taxon>Actinomycetota</taxon>
        <taxon>Actinomycetes</taxon>
        <taxon>Geodermatophilales</taxon>
        <taxon>Geodermatophilaceae</taxon>
        <taxon>Geodermatophilus</taxon>
    </lineage>
</organism>
<evidence type="ECO:0000313" key="6">
    <source>
        <dbReference type="EMBL" id="SFN98441.1"/>
    </source>
</evidence>
<dbReference type="InterPro" id="IPR001296">
    <property type="entry name" value="Glyco_trans_1"/>
</dbReference>
<dbReference type="InterPro" id="IPR028098">
    <property type="entry name" value="Glyco_trans_4-like_N"/>
</dbReference>
<dbReference type="Pfam" id="PF00534">
    <property type="entry name" value="Glycos_transf_1"/>
    <property type="match status" value="1"/>
</dbReference>
<evidence type="ECO:0000313" key="7">
    <source>
        <dbReference type="Proteomes" id="UP000183642"/>
    </source>
</evidence>
<reference evidence="7" key="1">
    <citation type="submission" date="2016-10" db="EMBL/GenBank/DDBJ databases">
        <authorList>
            <person name="Varghese N."/>
            <person name="Submissions S."/>
        </authorList>
    </citation>
    <scope>NUCLEOTIDE SEQUENCE [LARGE SCALE GENOMIC DNA]</scope>
    <source>
        <strain evidence="7">DSM 43161</strain>
    </source>
</reference>
<dbReference type="EMBL" id="FOWE01000002">
    <property type="protein sequence ID" value="SFN98441.1"/>
    <property type="molecule type" value="Genomic_DNA"/>
</dbReference>